<keyword evidence="8" id="KW-1185">Reference proteome</keyword>
<evidence type="ECO:0000259" key="5">
    <source>
        <dbReference type="PROSITE" id="PS51898"/>
    </source>
</evidence>
<dbReference type="CDD" id="cd00397">
    <property type="entry name" value="DNA_BRE_C"/>
    <property type="match status" value="1"/>
</dbReference>
<dbReference type="InterPro" id="IPR002104">
    <property type="entry name" value="Integrase_catalytic"/>
</dbReference>
<sequence>MSDDLQPLEPHEGVERFLRYREPSVRPSTLNNARTRLNHFLEWCDEREIENLNDLDGRDLADFVAWRQGDIAPITLQKQLSTVRAALEWWADMEAVEEGLREKVHSPDLPDGAESRDDHLTAERAQSIIASLDRYHYASRDHALILLLWVTGMRRSAARSIDVDDLRPDDNAIVIENRPDRGTNLKNGDAGDRWIYLGPEVFQVIEDYVENPNRNDVVDDYGRRPLFTSKQGRPAGTTMYDWVTRATQPCQYGGCPHGRDLDECDALGHDGYPSRCPSSCGPHAIRRGSITHFLNEGTTPEVVSERMDVTLDVLYEHYDVRSDQEKMTVRKNVLDESEVLSDDR</sequence>
<dbReference type="InterPro" id="IPR010998">
    <property type="entry name" value="Integrase_recombinase_N"/>
</dbReference>
<evidence type="ECO:0000313" key="7">
    <source>
        <dbReference type="EMBL" id="PHQ38028.1"/>
    </source>
</evidence>
<protein>
    <submittedName>
        <fullName evidence="7">Integrase</fullName>
    </submittedName>
</protein>
<dbReference type="SUPFAM" id="SSF56349">
    <property type="entry name" value="DNA breaking-rejoining enzymes"/>
    <property type="match status" value="1"/>
</dbReference>
<dbReference type="EMBL" id="NHOA01000129">
    <property type="protein sequence ID" value="PHQ38028.1"/>
    <property type="molecule type" value="Genomic_DNA"/>
</dbReference>
<accession>A0A2G1WGA3</accession>
<dbReference type="Pfam" id="PF02899">
    <property type="entry name" value="Phage_int_SAM_1"/>
    <property type="match status" value="1"/>
</dbReference>
<feature type="domain" description="Core-binding (CB)" evidence="6">
    <location>
        <begin position="8"/>
        <end position="91"/>
    </location>
</feature>
<name>A0A2G1WGA3_9EURY</name>
<dbReference type="Pfam" id="PF00589">
    <property type="entry name" value="Phage_integrase"/>
    <property type="match status" value="1"/>
</dbReference>
<evidence type="ECO:0000313" key="8">
    <source>
        <dbReference type="Proteomes" id="UP000222824"/>
    </source>
</evidence>
<dbReference type="Gene3D" id="1.10.443.10">
    <property type="entry name" value="Intergrase catalytic core"/>
    <property type="match status" value="1"/>
</dbReference>
<dbReference type="PANTHER" id="PTHR30349:SF41">
    <property type="entry name" value="INTEGRASE_RECOMBINASE PROTEIN MJ0367-RELATED"/>
    <property type="match status" value="1"/>
</dbReference>
<feature type="domain" description="Tyr recombinase" evidence="5">
    <location>
        <begin position="115"/>
        <end position="331"/>
    </location>
</feature>
<keyword evidence="2 4" id="KW-0238">DNA-binding</keyword>
<evidence type="ECO:0000256" key="1">
    <source>
        <dbReference type="ARBA" id="ARBA00022908"/>
    </source>
</evidence>
<dbReference type="InterPro" id="IPR050090">
    <property type="entry name" value="Tyrosine_recombinase_XerCD"/>
</dbReference>
<proteinExistence type="predicted"/>
<evidence type="ECO:0000256" key="2">
    <source>
        <dbReference type="ARBA" id="ARBA00023125"/>
    </source>
</evidence>
<dbReference type="GO" id="GO:0015074">
    <property type="term" value="P:DNA integration"/>
    <property type="evidence" value="ECO:0007669"/>
    <property type="project" value="UniProtKB-KW"/>
</dbReference>
<evidence type="ECO:0000256" key="4">
    <source>
        <dbReference type="PROSITE-ProRule" id="PRU01248"/>
    </source>
</evidence>
<keyword evidence="1" id="KW-0229">DNA integration</keyword>
<dbReference type="InterPro" id="IPR044068">
    <property type="entry name" value="CB"/>
</dbReference>
<evidence type="ECO:0000256" key="3">
    <source>
        <dbReference type="ARBA" id="ARBA00023172"/>
    </source>
</evidence>
<evidence type="ECO:0000259" key="6">
    <source>
        <dbReference type="PROSITE" id="PS51900"/>
    </source>
</evidence>
<dbReference type="PROSITE" id="PS51898">
    <property type="entry name" value="TYR_RECOMBINASE"/>
    <property type="match status" value="1"/>
</dbReference>
<dbReference type="PROSITE" id="PS51900">
    <property type="entry name" value="CB"/>
    <property type="match status" value="1"/>
</dbReference>
<dbReference type="PANTHER" id="PTHR30349">
    <property type="entry name" value="PHAGE INTEGRASE-RELATED"/>
    <property type="match status" value="1"/>
</dbReference>
<dbReference type="GO" id="GO:0006310">
    <property type="term" value="P:DNA recombination"/>
    <property type="evidence" value="ECO:0007669"/>
    <property type="project" value="UniProtKB-KW"/>
</dbReference>
<gene>
    <name evidence="7" type="ORF">DJ69_13915</name>
</gene>
<reference evidence="7 8" key="1">
    <citation type="journal article" date="2014" name="Front. Microbiol.">
        <title>Population and genomic analysis of the genus Halorubrum.</title>
        <authorList>
            <person name="Fullmer M.S."/>
            <person name="Soucy S.M."/>
            <person name="Swithers K.S."/>
            <person name="Makkay A.M."/>
            <person name="Wheeler R."/>
            <person name="Ventosa A."/>
            <person name="Gogarten J.P."/>
            <person name="Papke R.T."/>
        </authorList>
    </citation>
    <scope>NUCLEOTIDE SEQUENCE [LARGE SCALE GENOMIC DNA]</scope>
    <source>
        <strain evidence="7 8">C49</strain>
    </source>
</reference>
<dbReference type="Proteomes" id="UP000222824">
    <property type="component" value="Unassembled WGS sequence"/>
</dbReference>
<dbReference type="AlphaFoldDB" id="A0A2G1WGA3"/>
<dbReference type="OrthoDB" id="198497at2157"/>
<organism evidence="7 8">
    <name type="scientific">Halorubrum persicum</name>
    <dbReference type="NCBI Taxonomy" id="1383844"/>
    <lineage>
        <taxon>Archaea</taxon>
        <taxon>Methanobacteriati</taxon>
        <taxon>Methanobacteriota</taxon>
        <taxon>Stenosarchaea group</taxon>
        <taxon>Halobacteria</taxon>
        <taxon>Halobacteriales</taxon>
        <taxon>Haloferacaceae</taxon>
        <taxon>Halorubrum</taxon>
    </lineage>
</organism>
<keyword evidence="3" id="KW-0233">DNA recombination</keyword>
<dbReference type="RefSeq" id="WP_099256172.1">
    <property type="nucleotide sequence ID" value="NZ_NHOA01000129.1"/>
</dbReference>
<dbReference type="InterPro" id="IPR011010">
    <property type="entry name" value="DNA_brk_join_enz"/>
</dbReference>
<comment type="caution">
    <text evidence="7">The sequence shown here is derived from an EMBL/GenBank/DDBJ whole genome shotgun (WGS) entry which is preliminary data.</text>
</comment>
<dbReference type="InterPro" id="IPR004107">
    <property type="entry name" value="Integrase_SAM-like_N"/>
</dbReference>
<dbReference type="Gene3D" id="1.10.150.130">
    <property type="match status" value="1"/>
</dbReference>
<dbReference type="InterPro" id="IPR013762">
    <property type="entry name" value="Integrase-like_cat_sf"/>
</dbReference>
<dbReference type="GO" id="GO:0003677">
    <property type="term" value="F:DNA binding"/>
    <property type="evidence" value="ECO:0007669"/>
    <property type="project" value="UniProtKB-UniRule"/>
</dbReference>